<sequence>MENQEINEESTTRRVNTFKYFWDVALNASSKFPVSSGAQHAEIDCGSSNTSVSVGSGRISLLENTYPERMRWKQVLCSVPMHEGAEMGPLELDNYLLTMLKEWHKDYPAYIPPAALRVPTVSGGWKIFDTSGKKLSMSLLDVFHPLCYKMLILHAPNEPDVFVAPVYRNGAIVLYKEWVYENLYRSEICAVRVCHDKEDGIFPSPLLERCLAAAREKVPVRNATSSEAALPEDLRSANLRAPYSEVGSNRTSPTESPRRSPRIKQMTEKSVNKKHERVTKKRFSLAKKKTAKPSKTTTQKRSRTTGEIIIKLVAQDSECTRYFPLEVCKTVDQFFSKADEFFTLINEETHVNVLSTCVTNMDERHYIFRGEKEEFSLFVEKAQEMANNSIGKLHITVASIN</sequence>
<evidence type="ECO:0000313" key="2">
    <source>
        <dbReference type="EMBL" id="KAL1870368.1"/>
    </source>
</evidence>
<comment type="caution">
    <text evidence="2">The sequence shown here is derived from an EMBL/GenBank/DDBJ whole genome shotgun (WGS) entry which is preliminary data.</text>
</comment>
<dbReference type="Proteomes" id="UP001583193">
    <property type="component" value="Unassembled WGS sequence"/>
</dbReference>
<evidence type="ECO:0000256" key="1">
    <source>
        <dbReference type="SAM" id="MobiDB-lite"/>
    </source>
</evidence>
<feature type="region of interest" description="Disordered" evidence="1">
    <location>
        <begin position="241"/>
        <end position="302"/>
    </location>
</feature>
<reference evidence="2 3" key="1">
    <citation type="journal article" date="2024" name="IMA Fungus">
        <title>IMA Genome - F19 : A genome assembly and annotation guide to empower mycologists, including annotated draft genome sequences of Ceratocystis pirilliformis, Diaporthe australafricana, Fusarium ophioides, Paecilomyces lecythidis, and Sporothrix stenoceras.</title>
        <authorList>
            <person name="Aylward J."/>
            <person name="Wilson A.M."/>
            <person name="Visagie C.M."/>
            <person name="Spraker J."/>
            <person name="Barnes I."/>
            <person name="Buitendag C."/>
            <person name="Ceriani C."/>
            <person name="Del Mar Angel L."/>
            <person name="du Plessis D."/>
            <person name="Fuchs T."/>
            <person name="Gasser K."/>
            <person name="Kramer D."/>
            <person name="Li W."/>
            <person name="Munsamy K."/>
            <person name="Piso A."/>
            <person name="Price J.L."/>
            <person name="Sonnekus B."/>
            <person name="Thomas C."/>
            <person name="van der Nest A."/>
            <person name="van Dijk A."/>
            <person name="van Heerden A."/>
            <person name="van Vuuren N."/>
            <person name="Yilmaz N."/>
            <person name="Duong T.A."/>
            <person name="van der Merwe N.A."/>
            <person name="Wingfield M.J."/>
            <person name="Wingfield B.D."/>
        </authorList>
    </citation>
    <scope>NUCLEOTIDE SEQUENCE [LARGE SCALE GENOMIC DNA]</scope>
    <source>
        <strain evidence="2 3">CMW 18167</strain>
    </source>
</reference>
<accession>A0ABR3X3A2</accession>
<feature type="compositionally biased region" description="Polar residues" evidence="1">
    <location>
        <begin position="246"/>
        <end position="255"/>
    </location>
</feature>
<proteinExistence type="predicted"/>
<organism evidence="2 3">
    <name type="scientific">Paecilomyces lecythidis</name>
    <dbReference type="NCBI Taxonomy" id="3004212"/>
    <lineage>
        <taxon>Eukaryota</taxon>
        <taxon>Fungi</taxon>
        <taxon>Dikarya</taxon>
        <taxon>Ascomycota</taxon>
        <taxon>Pezizomycotina</taxon>
        <taxon>Eurotiomycetes</taxon>
        <taxon>Eurotiomycetidae</taxon>
        <taxon>Eurotiales</taxon>
        <taxon>Thermoascaceae</taxon>
        <taxon>Paecilomyces</taxon>
    </lineage>
</organism>
<protein>
    <submittedName>
        <fullName evidence="2">Uncharacterized protein</fullName>
    </submittedName>
</protein>
<feature type="compositionally biased region" description="Basic residues" evidence="1">
    <location>
        <begin position="274"/>
        <end position="302"/>
    </location>
</feature>
<gene>
    <name evidence="2" type="ORF">Plec18167_007502</name>
</gene>
<evidence type="ECO:0000313" key="3">
    <source>
        <dbReference type="Proteomes" id="UP001583193"/>
    </source>
</evidence>
<name>A0ABR3X3A2_9EURO</name>
<dbReference type="EMBL" id="JAVDPF010000031">
    <property type="protein sequence ID" value="KAL1870368.1"/>
    <property type="molecule type" value="Genomic_DNA"/>
</dbReference>
<keyword evidence="3" id="KW-1185">Reference proteome</keyword>